<dbReference type="InterPro" id="IPR052517">
    <property type="entry name" value="GlcG_carb_metab_protein"/>
</dbReference>
<dbReference type="PANTHER" id="PTHR34309">
    <property type="entry name" value="SLR1406 PROTEIN"/>
    <property type="match status" value="1"/>
</dbReference>
<dbReference type="Pfam" id="PF03928">
    <property type="entry name" value="HbpS-like"/>
    <property type="match status" value="1"/>
</dbReference>
<evidence type="ECO:0000313" key="1">
    <source>
        <dbReference type="EMBL" id="ADO81841.1"/>
    </source>
</evidence>
<dbReference type="SUPFAM" id="SSF143744">
    <property type="entry name" value="GlcG-like"/>
    <property type="match status" value="1"/>
</dbReference>
<dbReference type="OrthoDB" id="86269at2"/>
<dbReference type="KEGG" id="ipo:Ilyop_0051"/>
<dbReference type="Proteomes" id="UP000006875">
    <property type="component" value="Chromosome"/>
</dbReference>
<gene>
    <name evidence="1" type="ordered locus">Ilyop_0051</name>
</gene>
<dbReference type="RefSeq" id="WP_013386512.1">
    <property type="nucleotide sequence ID" value="NC_014632.1"/>
</dbReference>
<keyword evidence="2" id="KW-1185">Reference proteome</keyword>
<dbReference type="InterPro" id="IPR038084">
    <property type="entry name" value="PduO/GlcC-like_sf"/>
</dbReference>
<dbReference type="Gene3D" id="3.30.450.150">
    <property type="entry name" value="Haem-degrading domain"/>
    <property type="match status" value="1"/>
</dbReference>
<dbReference type="InterPro" id="IPR005624">
    <property type="entry name" value="PduO/GlcC-like"/>
</dbReference>
<dbReference type="HOGENOM" id="CLU_103773_2_0_0"/>
<dbReference type="eggNOG" id="COG3193">
    <property type="taxonomic scope" value="Bacteria"/>
</dbReference>
<reference evidence="1 2" key="1">
    <citation type="journal article" date="2010" name="Stand. Genomic Sci.">
        <title>Complete genome sequence of Ilyobacter polytropus type strain (CuHbu1).</title>
        <authorList>
            <person name="Sikorski J."/>
            <person name="Chertkov O."/>
            <person name="Lapidus A."/>
            <person name="Nolan M."/>
            <person name="Lucas S."/>
            <person name="Del Rio T.G."/>
            <person name="Tice H."/>
            <person name="Cheng J.F."/>
            <person name="Tapia R."/>
            <person name="Han C."/>
            <person name="Goodwin L."/>
            <person name="Pitluck S."/>
            <person name="Liolios K."/>
            <person name="Ivanova N."/>
            <person name="Mavromatis K."/>
            <person name="Mikhailova N."/>
            <person name="Pati A."/>
            <person name="Chen A."/>
            <person name="Palaniappan K."/>
            <person name="Land M."/>
            <person name="Hauser L."/>
            <person name="Chang Y.J."/>
            <person name="Jeffries C.D."/>
            <person name="Brambilla E."/>
            <person name="Yasawong M."/>
            <person name="Rohde M."/>
            <person name="Pukall R."/>
            <person name="Spring S."/>
            <person name="Goker M."/>
            <person name="Woyke T."/>
            <person name="Bristow J."/>
            <person name="Eisen J.A."/>
            <person name="Markowitz V."/>
            <person name="Hugenholtz P."/>
            <person name="Kyrpides N.C."/>
            <person name="Klenk H.P."/>
        </authorList>
    </citation>
    <scope>NUCLEOTIDE SEQUENCE [LARGE SCALE GENOMIC DNA]</scope>
    <source>
        <strain evidence="2">ATCC 51220 / DSM 2926 / LMG 16218 / CuHBu1</strain>
    </source>
</reference>
<name>E3H682_ILYPC</name>
<dbReference type="AlphaFoldDB" id="E3H682"/>
<dbReference type="EMBL" id="CP002281">
    <property type="protein sequence ID" value="ADO81841.1"/>
    <property type="molecule type" value="Genomic_DNA"/>
</dbReference>
<dbReference type="PANTHER" id="PTHR34309:SF1">
    <property type="entry name" value="PROTEIN GLCG"/>
    <property type="match status" value="1"/>
</dbReference>
<dbReference type="STRING" id="572544.Ilyop_0051"/>
<proteinExistence type="predicted"/>
<evidence type="ECO:0000313" key="2">
    <source>
        <dbReference type="Proteomes" id="UP000006875"/>
    </source>
</evidence>
<protein>
    <submittedName>
        <fullName evidence="1">ATP:cob(I)alamin adenosyltransferase</fullName>
    </submittedName>
</protein>
<organism evidence="1 2">
    <name type="scientific">Ilyobacter polytropus (strain ATCC 51220 / DSM 2926 / LMG 16218 / CuHBu1)</name>
    <dbReference type="NCBI Taxonomy" id="572544"/>
    <lineage>
        <taxon>Bacteria</taxon>
        <taxon>Fusobacteriati</taxon>
        <taxon>Fusobacteriota</taxon>
        <taxon>Fusobacteriia</taxon>
        <taxon>Fusobacteriales</taxon>
        <taxon>Fusobacteriaceae</taxon>
        <taxon>Ilyobacter</taxon>
    </lineage>
</organism>
<sequence>MYKETKRITLAAAKLMGEKALEKSVEIGKPFVFSVVDAGGHILYTQRMEDAFITSISIAIDKAFTAATMKRATHLLTERVKPESELFGLNHTNNGRIVPFGGGLPVTVDGEVIGGVGASGGTVEEDIQVVTAALNALGL</sequence>
<accession>E3H682</accession>